<dbReference type="EMBL" id="JBGCUO010000001">
    <property type="protein sequence ID" value="MEY1661659.1"/>
    <property type="molecule type" value="Genomic_DNA"/>
</dbReference>
<evidence type="ECO:0000256" key="1">
    <source>
        <dbReference type="SAM" id="MobiDB-lite"/>
    </source>
</evidence>
<reference evidence="3 4" key="1">
    <citation type="submission" date="2024-07" db="EMBL/GenBank/DDBJ databases">
        <authorList>
            <person name="Ren Q."/>
        </authorList>
    </citation>
    <scope>NUCLEOTIDE SEQUENCE [LARGE SCALE GENOMIC DNA]</scope>
    <source>
        <strain evidence="3 4">REN37</strain>
    </source>
</reference>
<feature type="signal peptide" evidence="2">
    <location>
        <begin position="1"/>
        <end position="25"/>
    </location>
</feature>
<sequence length="419" mass="45138">MGSKTPFIRLLVLVSLLVAAPFSLAAGLHVVTVEGTGEGQNLAQATASALVSALAQVNGVHVEAVQFMAEVTVALETSSSSDFASATANAEAISQATGGAVKAYRIVSQENMGGHWRVQVEAQVAAYQRSVQSDRLRIVVLPFRPAQRGVDKSIEGALASELNTYLTQSRRFAVLDRTFENERQSEMQIASSASAPIEEMARLGQRLGTDLMLVGHIDQAQVMTQRTELAGRTLTNQTSRVRLQYRIVETATGQVKLAESLTRSQEGADLQRLVQRIAEDMARDIVDAIFPITVESISGESLFLGQGGRLLKAGQVYRLIQRGEVIHDSYTGESLGHQELNVGRVRITDVQSKLAQAQVLELSGDLRDLFGPGRLILRGPLAEPPASPTRESNNRPPPSAATPASSGISTMQKTLESDW</sequence>
<protein>
    <submittedName>
        <fullName evidence="3">CsgG/HfaB family protein</fullName>
    </submittedName>
</protein>
<feature type="chain" id="PRO_5046357828" evidence="2">
    <location>
        <begin position="26"/>
        <end position="419"/>
    </location>
</feature>
<keyword evidence="2" id="KW-0732">Signal</keyword>
<comment type="caution">
    <text evidence="3">The sequence shown here is derived from an EMBL/GenBank/DDBJ whole genome shotgun (WGS) entry which is preliminary data.</text>
</comment>
<feature type="region of interest" description="Disordered" evidence="1">
    <location>
        <begin position="378"/>
        <end position="419"/>
    </location>
</feature>
<gene>
    <name evidence="3" type="ORF">AB5I84_05790</name>
</gene>
<keyword evidence="4" id="KW-1185">Reference proteome</keyword>
<name>A0ABV4AFP0_9GAMM</name>
<evidence type="ECO:0000313" key="3">
    <source>
        <dbReference type="EMBL" id="MEY1661659.1"/>
    </source>
</evidence>
<evidence type="ECO:0000313" key="4">
    <source>
        <dbReference type="Proteomes" id="UP001562065"/>
    </source>
</evidence>
<dbReference type="InterPro" id="IPR005534">
    <property type="entry name" value="Curli_assmbl/transp-comp_CsgG"/>
</dbReference>
<dbReference type="RefSeq" id="WP_369454909.1">
    <property type="nucleotide sequence ID" value="NZ_JBGCUO010000001.1"/>
</dbReference>
<organism evidence="3 4">
    <name type="scientific">Isoalcanivorax beigongshangi</name>
    <dbReference type="NCBI Taxonomy" id="3238810"/>
    <lineage>
        <taxon>Bacteria</taxon>
        <taxon>Pseudomonadati</taxon>
        <taxon>Pseudomonadota</taxon>
        <taxon>Gammaproteobacteria</taxon>
        <taxon>Oceanospirillales</taxon>
        <taxon>Alcanivoracaceae</taxon>
        <taxon>Isoalcanivorax</taxon>
    </lineage>
</organism>
<accession>A0ABV4AFP0</accession>
<evidence type="ECO:0000256" key="2">
    <source>
        <dbReference type="SAM" id="SignalP"/>
    </source>
</evidence>
<feature type="compositionally biased region" description="Polar residues" evidence="1">
    <location>
        <begin position="407"/>
        <end position="419"/>
    </location>
</feature>
<proteinExistence type="predicted"/>
<dbReference type="Proteomes" id="UP001562065">
    <property type="component" value="Unassembled WGS sequence"/>
</dbReference>
<dbReference type="Gene3D" id="3.40.50.10610">
    <property type="entry name" value="ABC-type transport auxiliary lipoprotein component"/>
    <property type="match status" value="1"/>
</dbReference>
<dbReference type="Pfam" id="PF03783">
    <property type="entry name" value="CsgG"/>
    <property type="match status" value="1"/>
</dbReference>